<dbReference type="PANTHER" id="PTHR11228">
    <property type="entry name" value="RADICAL SAM DOMAIN PROTEIN"/>
    <property type="match status" value="1"/>
</dbReference>
<dbReference type="EMBL" id="PEWV01000032">
    <property type="protein sequence ID" value="PIU41836.1"/>
    <property type="molecule type" value="Genomic_DNA"/>
</dbReference>
<dbReference type="GO" id="GO:0016491">
    <property type="term" value="F:oxidoreductase activity"/>
    <property type="evidence" value="ECO:0007669"/>
    <property type="project" value="UniProtKB-KW"/>
</dbReference>
<keyword evidence="5" id="KW-0560">Oxidoreductase</keyword>
<dbReference type="CDD" id="cd01335">
    <property type="entry name" value="Radical_SAM"/>
    <property type="match status" value="1"/>
</dbReference>
<dbReference type="CDD" id="cd21109">
    <property type="entry name" value="SPASM"/>
    <property type="match status" value="1"/>
</dbReference>
<gene>
    <name evidence="9" type="ORF">COS99_03430</name>
</gene>
<evidence type="ECO:0000256" key="1">
    <source>
        <dbReference type="ARBA" id="ARBA00001966"/>
    </source>
</evidence>
<dbReference type="PIRSF" id="PIRSF037420">
    <property type="entry name" value="PQQ_syn_pqqE"/>
    <property type="match status" value="1"/>
</dbReference>
<keyword evidence="4" id="KW-0479">Metal-binding</keyword>
<dbReference type="Pfam" id="PF13186">
    <property type="entry name" value="SPASM"/>
    <property type="match status" value="1"/>
</dbReference>
<reference evidence="9 10" key="1">
    <citation type="submission" date="2017-09" db="EMBL/GenBank/DDBJ databases">
        <title>Depth-based differentiation of microbial function through sediment-hosted aquifers and enrichment of novel symbionts in the deep terrestrial subsurface.</title>
        <authorList>
            <person name="Probst A.J."/>
            <person name="Ladd B."/>
            <person name="Jarett J.K."/>
            <person name="Geller-Mcgrath D.E."/>
            <person name="Sieber C.M."/>
            <person name="Emerson J.B."/>
            <person name="Anantharaman K."/>
            <person name="Thomas B.C."/>
            <person name="Malmstrom R."/>
            <person name="Stieglmeier M."/>
            <person name="Klingl A."/>
            <person name="Woyke T."/>
            <person name="Ryan C.M."/>
            <person name="Banfield J.F."/>
        </authorList>
    </citation>
    <scope>NUCLEOTIDE SEQUENCE [LARGE SCALE GENOMIC DNA]</scope>
    <source>
        <strain evidence="9">CG07_land_8_20_14_0_80_42_15</strain>
    </source>
</reference>
<dbReference type="PROSITE" id="PS51918">
    <property type="entry name" value="RADICAL_SAM"/>
    <property type="match status" value="1"/>
</dbReference>
<dbReference type="GO" id="GO:0046872">
    <property type="term" value="F:metal ion binding"/>
    <property type="evidence" value="ECO:0007669"/>
    <property type="project" value="UniProtKB-KW"/>
</dbReference>
<accession>A0A2J0L3I9</accession>
<comment type="caution">
    <text evidence="9">The sequence shown here is derived from an EMBL/GenBank/DDBJ whole genome shotgun (WGS) entry which is preliminary data.</text>
</comment>
<sequence length="355" mass="42078">MIKNKSRGYPTTLTFDITYKCNLRCRMCNVWKLDERSDKPELTTKEIIDTFKTYKSHFGVNCVRFLGGEPLLREDLPEIIREISPSAFTEIVTNGTLINESVAKELVKGELHRIRFSIDGPEKYHDLMRGKGAFLEASKGIDALQKEKKKQNKQHPVVSIWPVMSKKNYIHLKEMYLFAKEKNADFKLLFLVDFNKSLKDTYFEGKRIGCHRAIDPDCLLLTLKEKEEIWSRYYYLLRTYKEKTNRNVLFIKIEQCLRYLLNKLCPLLYRDCNRTKTTILIDPWGNFFPCEFLYYYEYGNCLVDGPEIWFSERRVKLRKEIKRGSLPSCRECNRLGFYREVRVPIISKIFSKINL</sequence>
<dbReference type="SFLD" id="SFLDG01067">
    <property type="entry name" value="SPASM/twitch_domain_containing"/>
    <property type="match status" value="1"/>
</dbReference>
<dbReference type="GO" id="GO:0051539">
    <property type="term" value="F:4 iron, 4 sulfur cluster binding"/>
    <property type="evidence" value="ECO:0007669"/>
    <property type="project" value="UniProtKB-KW"/>
</dbReference>
<organism evidence="9 10">
    <name type="scientific">Candidatus Aquitaenariimonas noxiae</name>
    <dbReference type="NCBI Taxonomy" id="1974741"/>
    <lineage>
        <taxon>Bacteria</taxon>
        <taxon>Pseudomonadati</taxon>
        <taxon>Candidatus Omnitrophota</taxon>
        <taxon>Candidatus Aquitaenariimonas</taxon>
    </lineage>
</organism>
<keyword evidence="7" id="KW-0411">Iron-sulfur</keyword>
<name>A0A2J0L3I9_9BACT</name>
<dbReference type="SUPFAM" id="SSF102114">
    <property type="entry name" value="Radical SAM enzymes"/>
    <property type="match status" value="1"/>
</dbReference>
<dbReference type="SFLD" id="SFLDG01387">
    <property type="entry name" value="BtrN-like_SPASM_domain_contain"/>
    <property type="match status" value="1"/>
</dbReference>
<dbReference type="InterPro" id="IPR034391">
    <property type="entry name" value="AdoMet-like_SPASM_containing"/>
</dbReference>
<evidence type="ECO:0000313" key="9">
    <source>
        <dbReference type="EMBL" id="PIU41836.1"/>
    </source>
</evidence>
<dbReference type="InterPro" id="IPR050377">
    <property type="entry name" value="Radical_SAM_PqqE_MftC-like"/>
</dbReference>
<dbReference type="InterPro" id="IPR007197">
    <property type="entry name" value="rSAM"/>
</dbReference>
<dbReference type="Proteomes" id="UP000230052">
    <property type="component" value="Unassembled WGS sequence"/>
</dbReference>
<keyword evidence="3" id="KW-0949">S-adenosyl-L-methionine</keyword>
<dbReference type="InterPro" id="IPR000385">
    <property type="entry name" value="MoaA_NifB_PqqE_Fe-S-bd_CS"/>
</dbReference>
<protein>
    <recommendedName>
        <fullName evidence="8">Radical SAM core domain-containing protein</fullName>
    </recommendedName>
</protein>
<dbReference type="PANTHER" id="PTHR11228:SF7">
    <property type="entry name" value="PQQA PEPTIDE CYCLASE"/>
    <property type="match status" value="1"/>
</dbReference>
<dbReference type="InterPro" id="IPR013785">
    <property type="entry name" value="Aldolase_TIM"/>
</dbReference>
<dbReference type="InterPro" id="IPR017200">
    <property type="entry name" value="PqqE-like"/>
</dbReference>
<keyword evidence="6" id="KW-0408">Iron</keyword>
<evidence type="ECO:0000256" key="6">
    <source>
        <dbReference type="ARBA" id="ARBA00023004"/>
    </source>
</evidence>
<feature type="domain" description="Radical SAM core" evidence="8">
    <location>
        <begin position="7"/>
        <end position="246"/>
    </location>
</feature>
<evidence type="ECO:0000256" key="2">
    <source>
        <dbReference type="ARBA" id="ARBA00022485"/>
    </source>
</evidence>
<comment type="cofactor">
    <cofactor evidence="1">
        <name>[4Fe-4S] cluster</name>
        <dbReference type="ChEBI" id="CHEBI:49883"/>
    </cofactor>
</comment>
<dbReference type="Gene3D" id="3.20.20.70">
    <property type="entry name" value="Aldolase class I"/>
    <property type="match status" value="1"/>
</dbReference>
<evidence type="ECO:0000256" key="7">
    <source>
        <dbReference type="ARBA" id="ARBA00023014"/>
    </source>
</evidence>
<evidence type="ECO:0000256" key="5">
    <source>
        <dbReference type="ARBA" id="ARBA00023002"/>
    </source>
</evidence>
<proteinExistence type="predicted"/>
<dbReference type="InterPro" id="IPR058240">
    <property type="entry name" value="rSAM_sf"/>
</dbReference>
<dbReference type="InterPro" id="IPR023885">
    <property type="entry name" value="4Fe4S-binding_SPASM_dom"/>
</dbReference>
<dbReference type="AlphaFoldDB" id="A0A2J0L3I9"/>
<dbReference type="Pfam" id="PF04055">
    <property type="entry name" value="Radical_SAM"/>
    <property type="match status" value="1"/>
</dbReference>
<dbReference type="PROSITE" id="PS01305">
    <property type="entry name" value="MOAA_NIFB_PQQE"/>
    <property type="match status" value="1"/>
</dbReference>
<evidence type="ECO:0000256" key="3">
    <source>
        <dbReference type="ARBA" id="ARBA00022691"/>
    </source>
</evidence>
<dbReference type="SFLD" id="SFLDS00029">
    <property type="entry name" value="Radical_SAM"/>
    <property type="match status" value="1"/>
</dbReference>
<evidence type="ECO:0000259" key="8">
    <source>
        <dbReference type="PROSITE" id="PS51918"/>
    </source>
</evidence>
<keyword evidence="2" id="KW-0004">4Fe-4S</keyword>
<evidence type="ECO:0000256" key="4">
    <source>
        <dbReference type="ARBA" id="ARBA00022723"/>
    </source>
</evidence>
<evidence type="ECO:0000313" key="10">
    <source>
        <dbReference type="Proteomes" id="UP000230052"/>
    </source>
</evidence>
<dbReference type="SFLD" id="SFLDG01386">
    <property type="entry name" value="main_SPASM_domain-containing"/>
    <property type="match status" value="1"/>
</dbReference>